<dbReference type="PROSITE" id="PS51202">
    <property type="entry name" value="RCK_C"/>
    <property type="match status" value="1"/>
</dbReference>
<protein>
    <submittedName>
        <fullName evidence="3">TrkA family potassium uptake protein</fullName>
    </submittedName>
</protein>
<dbReference type="InterPro" id="IPR003148">
    <property type="entry name" value="RCK_N"/>
</dbReference>
<dbReference type="RefSeq" id="WP_119911682.1">
    <property type="nucleotide sequence ID" value="NZ_QZCH01000022.1"/>
</dbReference>
<dbReference type="PANTHER" id="PTHR43833">
    <property type="entry name" value="POTASSIUM CHANNEL PROTEIN 2-RELATED-RELATED"/>
    <property type="match status" value="1"/>
</dbReference>
<dbReference type="EMBL" id="QZCH01000022">
    <property type="protein sequence ID" value="RJG42035.1"/>
    <property type="molecule type" value="Genomic_DNA"/>
</dbReference>
<dbReference type="Gene3D" id="3.40.50.720">
    <property type="entry name" value="NAD(P)-binding Rossmann-like Domain"/>
    <property type="match status" value="1"/>
</dbReference>
<evidence type="ECO:0000259" key="1">
    <source>
        <dbReference type="PROSITE" id="PS51201"/>
    </source>
</evidence>
<reference evidence="3 4" key="1">
    <citation type="submission" date="2018-09" db="EMBL/GenBank/DDBJ databases">
        <authorList>
            <person name="Wang F."/>
        </authorList>
    </citation>
    <scope>NUCLEOTIDE SEQUENCE [LARGE SCALE GENOMIC DNA]</scope>
    <source>
        <strain evidence="3 4">PLHSC7-2</strain>
    </source>
</reference>
<feature type="domain" description="RCK N-terminal" evidence="1">
    <location>
        <begin position="5"/>
        <end position="121"/>
    </location>
</feature>
<dbReference type="SUPFAM" id="SSF116726">
    <property type="entry name" value="TrkA C-terminal domain-like"/>
    <property type="match status" value="1"/>
</dbReference>
<dbReference type="InterPro" id="IPR050721">
    <property type="entry name" value="Trk_Ktr_HKT_K-transport"/>
</dbReference>
<dbReference type="Pfam" id="PF02254">
    <property type="entry name" value="TrkA_N"/>
    <property type="match status" value="1"/>
</dbReference>
<reference evidence="3 4" key="2">
    <citation type="submission" date="2019-01" db="EMBL/GenBank/DDBJ databases">
        <title>Motilimonas pumilus sp. nov., isolated from the gut of sea cucumber (Apostichopus japonicus).</title>
        <authorList>
            <person name="Wang F.-Q."/>
            <person name="Ren L.-H."/>
            <person name="Lin Y.-W."/>
            <person name="Sun G.-H."/>
            <person name="Du Z.-J."/>
            <person name="Zhao J.-X."/>
            <person name="Liu X.-J."/>
            <person name="Liu L.-J."/>
        </authorList>
    </citation>
    <scope>NUCLEOTIDE SEQUENCE [LARGE SCALE GENOMIC DNA]</scope>
    <source>
        <strain evidence="3 4">PLHSC7-2</strain>
    </source>
</reference>
<gene>
    <name evidence="3" type="ORF">D1Z90_15415</name>
</gene>
<dbReference type="OrthoDB" id="9776294at2"/>
<keyword evidence="4" id="KW-1185">Reference proteome</keyword>
<dbReference type="Proteomes" id="UP000283255">
    <property type="component" value="Unassembled WGS sequence"/>
</dbReference>
<comment type="caution">
    <text evidence="3">The sequence shown here is derived from an EMBL/GenBank/DDBJ whole genome shotgun (WGS) entry which is preliminary data.</text>
</comment>
<evidence type="ECO:0000313" key="3">
    <source>
        <dbReference type="EMBL" id="RJG42035.1"/>
    </source>
</evidence>
<dbReference type="PANTHER" id="PTHR43833:SF7">
    <property type="entry name" value="KTR SYSTEM POTASSIUM UPTAKE PROTEIN C"/>
    <property type="match status" value="1"/>
</dbReference>
<feature type="domain" description="RCK C-terminal" evidence="2">
    <location>
        <begin position="138"/>
        <end position="220"/>
    </location>
</feature>
<dbReference type="Gene3D" id="3.30.70.1450">
    <property type="entry name" value="Regulator of K+ conductance, C-terminal domain"/>
    <property type="match status" value="1"/>
</dbReference>
<accession>A0A418YC53</accession>
<name>A0A418YC53_9GAMM</name>
<dbReference type="SUPFAM" id="SSF51735">
    <property type="entry name" value="NAD(P)-binding Rossmann-fold domains"/>
    <property type="match status" value="1"/>
</dbReference>
<dbReference type="GO" id="GO:0006813">
    <property type="term" value="P:potassium ion transport"/>
    <property type="evidence" value="ECO:0007669"/>
    <property type="project" value="InterPro"/>
</dbReference>
<dbReference type="InterPro" id="IPR006037">
    <property type="entry name" value="RCK_C"/>
</dbReference>
<evidence type="ECO:0000259" key="2">
    <source>
        <dbReference type="PROSITE" id="PS51202"/>
    </source>
</evidence>
<sequence>MNLSEKQFAVVGLGRFGSALCEELREQGAQVLALDIAEDKVAKLVDTVSHAVVADCSNEATIAELKLDEYDIVMVSIGDDVNASILTTLVLKEAGVRTVWVKAKDKFHAKILNKIGADKIISPERDMGIRIARNMLDKRVFDYLSLGSGLAIAEVVITREHFGMPLGQHICVKKSTIEVLAVKRGPSIHKDFGLDTPLEMGDILIVAGAEDELAERLKHL</sequence>
<dbReference type="InterPro" id="IPR036291">
    <property type="entry name" value="NAD(P)-bd_dom_sf"/>
</dbReference>
<dbReference type="AlphaFoldDB" id="A0A418YC53"/>
<evidence type="ECO:0000313" key="4">
    <source>
        <dbReference type="Proteomes" id="UP000283255"/>
    </source>
</evidence>
<organism evidence="3 4">
    <name type="scientific">Motilimonas pumila</name>
    <dbReference type="NCBI Taxonomy" id="2303987"/>
    <lineage>
        <taxon>Bacteria</taxon>
        <taxon>Pseudomonadati</taxon>
        <taxon>Pseudomonadota</taxon>
        <taxon>Gammaproteobacteria</taxon>
        <taxon>Alteromonadales</taxon>
        <taxon>Alteromonadales genera incertae sedis</taxon>
        <taxon>Motilimonas</taxon>
    </lineage>
</organism>
<proteinExistence type="predicted"/>
<dbReference type="GO" id="GO:0008324">
    <property type="term" value="F:monoatomic cation transmembrane transporter activity"/>
    <property type="evidence" value="ECO:0007669"/>
    <property type="project" value="InterPro"/>
</dbReference>
<dbReference type="InterPro" id="IPR036721">
    <property type="entry name" value="RCK_C_sf"/>
</dbReference>
<dbReference type="PROSITE" id="PS51201">
    <property type="entry name" value="RCK_N"/>
    <property type="match status" value="1"/>
</dbReference>